<accession>A0A1G1ZGF0</accession>
<evidence type="ECO:0000313" key="1">
    <source>
        <dbReference type="EMBL" id="OGY63614.1"/>
    </source>
</evidence>
<dbReference type="EMBL" id="MHJG01000020">
    <property type="protein sequence ID" value="OGY63614.1"/>
    <property type="molecule type" value="Genomic_DNA"/>
</dbReference>
<dbReference type="Proteomes" id="UP000177960">
    <property type="component" value="Unassembled WGS sequence"/>
</dbReference>
<proteinExistence type="predicted"/>
<evidence type="ECO:0000313" key="2">
    <source>
        <dbReference type="Proteomes" id="UP000177960"/>
    </source>
</evidence>
<gene>
    <name evidence="1" type="ORF">A3B92_03090</name>
</gene>
<dbReference type="AlphaFoldDB" id="A0A1G1ZGF0"/>
<evidence type="ECO:0008006" key="3">
    <source>
        <dbReference type="Google" id="ProtNLM"/>
    </source>
</evidence>
<comment type="caution">
    <text evidence="1">The sequence shown here is derived from an EMBL/GenBank/DDBJ whole genome shotgun (WGS) entry which is preliminary data.</text>
</comment>
<protein>
    <recommendedName>
        <fullName evidence="3">Caspase family p20 domain-containing protein</fullName>
    </recommendedName>
</protein>
<sequence>MHAIILMLDESELLYNKATRRYKKCFCLKNSFGLEARKLIKYLKQYLLFQDKNISILRASDFVDSETLRYKLFSVFSSHRNDNVILCVLAHGNCIHWYFGKTKSDNGKYLYYSDLEDILRYFKGKLIMVNEGCKSFSFAPHIKKMKGRYLFFGGSRSGSLADSHVFILGGLLDSWKKRKPAFPEVYCELHYNHDGWKPRIIDYLVNFQGLACPCFCESEYRKPTKVIVYPPKKRPPLRLGSDLDYLMYPK</sequence>
<reference evidence="1 2" key="1">
    <citation type="journal article" date="2016" name="Nat. Commun.">
        <title>Thousands of microbial genomes shed light on interconnected biogeochemical processes in an aquifer system.</title>
        <authorList>
            <person name="Anantharaman K."/>
            <person name="Brown C.T."/>
            <person name="Hug L.A."/>
            <person name="Sharon I."/>
            <person name="Castelle C.J."/>
            <person name="Probst A.J."/>
            <person name="Thomas B.C."/>
            <person name="Singh A."/>
            <person name="Wilkins M.J."/>
            <person name="Karaoz U."/>
            <person name="Brodie E.L."/>
            <person name="Williams K.H."/>
            <person name="Hubbard S.S."/>
            <person name="Banfield J.F."/>
        </authorList>
    </citation>
    <scope>NUCLEOTIDE SEQUENCE [LARGE SCALE GENOMIC DNA]</scope>
</reference>
<organism evidence="1 2">
    <name type="scientific">Candidatus Harrisonbacteria bacterium RIFCSPHIGHO2_02_FULL_42_16</name>
    <dbReference type="NCBI Taxonomy" id="1798404"/>
    <lineage>
        <taxon>Bacteria</taxon>
        <taxon>Candidatus Harrisoniibacteriota</taxon>
    </lineage>
</organism>
<name>A0A1G1ZGF0_9BACT</name>